<keyword evidence="7" id="KW-0472">Membrane</keyword>
<evidence type="ECO:0000256" key="8">
    <source>
        <dbReference type="SAM" id="MobiDB-lite"/>
    </source>
</evidence>
<dbReference type="InterPro" id="IPR012826">
    <property type="entry name" value="FliN"/>
</dbReference>
<dbReference type="Proteomes" id="UP000193136">
    <property type="component" value="Unassembled WGS sequence"/>
</dbReference>
<sequence>METDTRNTTDAGNGDLNAGTVNPRSIDFLLDIPLNVSVEVGRSRILVKELLQMREGYVIELDKLAGEPLDLYVNSKLIARGEAVLANDKFGLRLTDVISPAERIENLG</sequence>
<dbReference type="STRING" id="1969733.B5V00_01205"/>
<evidence type="ECO:0000256" key="6">
    <source>
        <dbReference type="ARBA" id="ARBA00022779"/>
    </source>
</evidence>
<evidence type="ECO:0000256" key="3">
    <source>
        <dbReference type="ARBA" id="ARBA00021897"/>
    </source>
</evidence>
<proteinExistence type="inferred from homology"/>
<evidence type="ECO:0000256" key="5">
    <source>
        <dbReference type="ARBA" id="ARBA00022500"/>
    </source>
</evidence>
<dbReference type="NCBIfam" id="TIGR02480">
    <property type="entry name" value="fliN"/>
    <property type="match status" value="1"/>
</dbReference>
<dbReference type="OrthoDB" id="9773459at2"/>
<comment type="caution">
    <text evidence="10">The sequence shown here is derived from an EMBL/GenBank/DDBJ whole genome shotgun (WGS) entry which is preliminary data.</text>
</comment>
<dbReference type="GO" id="GO:0009425">
    <property type="term" value="C:bacterial-type flagellum basal body"/>
    <property type="evidence" value="ECO:0007669"/>
    <property type="project" value="InterPro"/>
</dbReference>
<dbReference type="SUPFAM" id="SSF101801">
    <property type="entry name" value="Surface presentation of antigens (SPOA)"/>
    <property type="match status" value="1"/>
</dbReference>
<dbReference type="EMBL" id="NAAD01000001">
    <property type="protein sequence ID" value="ORJ63512.1"/>
    <property type="molecule type" value="Genomic_DNA"/>
</dbReference>
<evidence type="ECO:0000313" key="11">
    <source>
        <dbReference type="Proteomes" id="UP000193136"/>
    </source>
</evidence>
<comment type="subcellular location">
    <subcellularLocation>
        <location evidence="1">Cell membrane</location>
        <topology evidence="1">Peripheral membrane protein</topology>
        <orientation evidence="1">Cytoplasmic side</orientation>
    </subcellularLocation>
</comment>
<evidence type="ECO:0000313" key="10">
    <source>
        <dbReference type="EMBL" id="ORJ63512.1"/>
    </source>
</evidence>
<dbReference type="InterPro" id="IPR036429">
    <property type="entry name" value="SpoA-like_sf"/>
</dbReference>
<evidence type="ECO:0000259" key="9">
    <source>
        <dbReference type="Pfam" id="PF01052"/>
    </source>
</evidence>
<organism evidence="10 11">
    <name type="scientific">Geothermobacter hydrogeniphilus</name>
    <dbReference type="NCBI Taxonomy" id="1969733"/>
    <lineage>
        <taxon>Bacteria</taxon>
        <taxon>Pseudomonadati</taxon>
        <taxon>Thermodesulfobacteriota</taxon>
        <taxon>Desulfuromonadia</taxon>
        <taxon>Desulfuromonadales</taxon>
        <taxon>Geothermobacteraceae</taxon>
        <taxon>Geothermobacter</taxon>
    </lineage>
</organism>
<dbReference type="GO" id="GO:0006935">
    <property type="term" value="P:chemotaxis"/>
    <property type="evidence" value="ECO:0007669"/>
    <property type="project" value="UniProtKB-KW"/>
</dbReference>
<dbReference type="InterPro" id="IPR001543">
    <property type="entry name" value="FliN-like_C"/>
</dbReference>
<dbReference type="InterPro" id="IPR051469">
    <property type="entry name" value="FliN/MopA/SpaO"/>
</dbReference>
<keyword evidence="10" id="KW-0282">Flagellum</keyword>
<reference evidence="10 11" key="1">
    <citation type="submission" date="2017-03" db="EMBL/GenBank/DDBJ databases">
        <title>Genome sequence of Geothermobacter sp. EPR-M, Deep-Sea Iron Reducer.</title>
        <authorList>
            <person name="Tully B."/>
            <person name="Savalia P."/>
            <person name="Abuyen K."/>
            <person name="Baughan C."/>
            <person name="Romero E."/>
            <person name="Ronkowski C."/>
            <person name="Torres B."/>
            <person name="Tremblay J."/>
            <person name="Trujillo A."/>
            <person name="Tyler M."/>
            <person name="Perez-Rodriguez I."/>
            <person name="Amend J."/>
        </authorList>
    </citation>
    <scope>NUCLEOTIDE SEQUENCE [LARGE SCALE GENOMIC DNA]</scope>
    <source>
        <strain evidence="10 11">EPR-M</strain>
    </source>
</reference>
<dbReference type="AlphaFoldDB" id="A0A1X0YEI7"/>
<keyword evidence="10" id="KW-0966">Cell projection</keyword>
<gene>
    <name evidence="10" type="ORF">B5V00_01205</name>
</gene>
<evidence type="ECO:0000256" key="1">
    <source>
        <dbReference type="ARBA" id="ARBA00004413"/>
    </source>
</evidence>
<dbReference type="InterPro" id="IPR001172">
    <property type="entry name" value="FliN_T3SS_HrcQb"/>
</dbReference>
<feature type="domain" description="Flagellar motor switch protein FliN-like C-terminal" evidence="9">
    <location>
        <begin position="29"/>
        <end position="98"/>
    </location>
</feature>
<dbReference type="GO" id="GO:0005886">
    <property type="term" value="C:plasma membrane"/>
    <property type="evidence" value="ECO:0007669"/>
    <property type="project" value="UniProtKB-SubCell"/>
</dbReference>
<dbReference type="Gene3D" id="2.30.330.10">
    <property type="entry name" value="SpoA-like"/>
    <property type="match status" value="1"/>
</dbReference>
<evidence type="ECO:0000256" key="7">
    <source>
        <dbReference type="ARBA" id="ARBA00023136"/>
    </source>
</evidence>
<accession>A0A1X0YEI7</accession>
<feature type="region of interest" description="Disordered" evidence="8">
    <location>
        <begin position="1"/>
        <end position="20"/>
    </location>
</feature>
<keyword evidence="6" id="KW-0283">Flagellar rotation</keyword>
<protein>
    <recommendedName>
        <fullName evidence="3">Flagellar motor switch protein FliN</fullName>
    </recommendedName>
</protein>
<dbReference type="GO" id="GO:0003774">
    <property type="term" value="F:cytoskeletal motor activity"/>
    <property type="evidence" value="ECO:0007669"/>
    <property type="project" value="InterPro"/>
</dbReference>
<dbReference type="RefSeq" id="WP_085008683.1">
    <property type="nucleotide sequence ID" value="NZ_NAAD01000001.1"/>
</dbReference>
<dbReference type="PANTHER" id="PTHR43484">
    <property type="match status" value="1"/>
</dbReference>
<evidence type="ECO:0000256" key="2">
    <source>
        <dbReference type="ARBA" id="ARBA00009226"/>
    </source>
</evidence>
<evidence type="ECO:0000256" key="4">
    <source>
        <dbReference type="ARBA" id="ARBA00022475"/>
    </source>
</evidence>
<keyword evidence="10" id="KW-0969">Cilium</keyword>
<dbReference type="Pfam" id="PF01052">
    <property type="entry name" value="FliMN_C"/>
    <property type="match status" value="1"/>
</dbReference>
<keyword evidence="4" id="KW-1003">Cell membrane</keyword>
<name>A0A1X0YEI7_9BACT</name>
<dbReference type="GO" id="GO:0071973">
    <property type="term" value="P:bacterial-type flagellum-dependent cell motility"/>
    <property type="evidence" value="ECO:0007669"/>
    <property type="project" value="InterPro"/>
</dbReference>
<dbReference type="PRINTS" id="PR00956">
    <property type="entry name" value="FLGMOTORFLIN"/>
</dbReference>
<comment type="similarity">
    <text evidence="2">Belongs to the FliN/MopA/SpaO family.</text>
</comment>
<dbReference type="PANTHER" id="PTHR43484:SF1">
    <property type="entry name" value="FLAGELLAR MOTOR SWITCH PROTEIN FLIN"/>
    <property type="match status" value="1"/>
</dbReference>
<keyword evidence="5" id="KW-0145">Chemotaxis</keyword>
<keyword evidence="11" id="KW-1185">Reference proteome</keyword>